<accession>A0A090WCD3</accession>
<gene>
    <name evidence="10" type="primary">murG</name>
    <name evidence="13" type="ORF">JCM19275_3520</name>
</gene>
<comment type="similarity">
    <text evidence="10">Belongs to the glycosyltransferase 28 family. MurG subfamily.</text>
</comment>
<dbReference type="GO" id="GO:0051301">
    <property type="term" value="P:cell division"/>
    <property type="evidence" value="ECO:0007669"/>
    <property type="project" value="UniProtKB-KW"/>
</dbReference>
<dbReference type="GO" id="GO:0051991">
    <property type="term" value="F:UDP-N-acetyl-D-glucosamine:N-acetylmuramoyl-L-alanyl-D-glutamyl-meso-2,6-diaminopimelyl-D-alanyl-D-alanine-diphosphoundecaprenol 4-beta-N-acetylglucosaminlytransferase activity"/>
    <property type="evidence" value="ECO:0007669"/>
    <property type="project" value="RHEA"/>
</dbReference>
<feature type="binding site" evidence="10">
    <location>
        <position position="249"/>
    </location>
    <ligand>
        <name>UDP-N-acetyl-alpha-D-glucosamine</name>
        <dbReference type="ChEBI" id="CHEBI:57705"/>
    </ligand>
</feature>
<dbReference type="GO" id="GO:0005886">
    <property type="term" value="C:plasma membrane"/>
    <property type="evidence" value="ECO:0007669"/>
    <property type="project" value="UniProtKB-SubCell"/>
</dbReference>
<dbReference type="SUPFAM" id="SSF53756">
    <property type="entry name" value="UDP-Glycosyltransferase/glycogen phosphorylase"/>
    <property type="match status" value="1"/>
</dbReference>
<dbReference type="InterPro" id="IPR007235">
    <property type="entry name" value="Glyco_trans_28_C"/>
</dbReference>
<keyword evidence="3 10" id="KW-0328">Glycosyltransferase</keyword>
<dbReference type="UniPathway" id="UPA00219"/>
<dbReference type="PANTHER" id="PTHR21015:SF22">
    <property type="entry name" value="GLYCOSYLTRANSFERASE"/>
    <property type="match status" value="1"/>
</dbReference>
<dbReference type="Proteomes" id="UP000029647">
    <property type="component" value="Unassembled WGS sequence"/>
</dbReference>
<comment type="function">
    <text evidence="10">Cell wall formation. Catalyzes the transfer of a GlcNAc subunit on undecaprenyl-pyrophosphoryl-MurNAc-pentapeptide (lipid intermediate I) to form undecaprenyl-pyrophosphoryl-MurNAc-(pentapeptide)GlcNAc (lipid intermediate II).</text>
</comment>
<keyword evidence="1 10" id="KW-1003">Cell membrane</keyword>
<dbReference type="GO" id="GO:0071555">
    <property type="term" value="P:cell wall organization"/>
    <property type="evidence" value="ECO:0007669"/>
    <property type="project" value="UniProtKB-KW"/>
</dbReference>
<dbReference type="GO" id="GO:0008360">
    <property type="term" value="P:regulation of cell shape"/>
    <property type="evidence" value="ECO:0007669"/>
    <property type="project" value="UniProtKB-KW"/>
</dbReference>
<sequence length="362" mass="40192">MKPYKFIISGGGTGGHIYPAIAIANECKRRWPDCEILFVGASNRMEMEKVPAAGYEIKGLWISGLQRKFTLDNFAFPLKVTKSLWDARRIINKFKPTAAIGTGGYASGPLLQMASMKKIPSLIQEQNSYPGITNKLLSKKVQKICVASTGLDRFFPKEKIVLTGNPVRQDLLDIDSKRVEALNHFDLDTSKKTLLILGGSLGARRINQLIDTQLENIAQDVQIIWQCGKFYYDQYKNKEKESVQVHAFISRMDLAYSAADFIISRAGAGTISELCIVGKPVIFIPSPNVAEDHQTKNALAVVEKGAGLLVREVEIDQNFNTIWKGLISDVELQNNLSSQIKQLALPHATIDIVNQLESIIND</sequence>
<feature type="domain" description="Glycosyltransferase family 28 N-terminal" evidence="11">
    <location>
        <begin position="6"/>
        <end position="145"/>
    </location>
</feature>
<dbReference type="NCBIfam" id="TIGR01133">
    <property type="entry name" value="murG"/>
    <property type="match status" value="1"/>
</dbReference>
<keyword evidence="6 10" id="KW-0573">Peptidoglycan synthesis</keyword>
<proteinExistence type="inferred from homology"/>
<dbReference type="Pfam" id="PF04101">
    <property type="entry name" value="Glyco_tran_28_C"/>
    <property type="match status" value="1"/>
</dbReference>
<reference evidence="13 14" key="1">
    <citation type="journal article" date="2014" name="Genome Announc.">
        <title>Draft Genome Sequences of Marine Flavobacterium Nonlabens Strains NR17, NR24, NR27, NR32, NR33, and Ara13.</title>
        <authorList>
            <person name="Nakanishi M."/>
            <person name="Meirelles P."/>
            <person name="Suzuki R."/>
            <person name="Takatani N."/>
            <person name="Mino S."/>
            <person name="Suda W."/>
            <person name="Oshima K."/>
            <person name="Hattori M."/>
            <person name="Ohkuma M."/>
            <person name="Hosokawa M."/>
            <person name="Miyashita K."/>
            <person name="Thompson F.L."/>
            <person name="Niwa A."/>
            <person name="Sawabe T."/>
            <person name="Sawabe T."/>
        </authorList>
    </citation>
    <scope>NUCLEOTIDE SEQUENCE [LARGE SCALE GENOMIC DNA]</scope>
    <source>
        <strain evidence="14">JCM19275</strain>
    </source>
</reference>
<evidence type="ECO:0000256" key="10">
    <source>
        <dbReference type="HAMAP-Rule" id="MF_00033"/>
    </source>
</evidence>
<dbReference type="Gene3D" id="3.40.50.2000">
    <property type="entry name" value="Glycogen Phosphorylase B"/>
    <property type="match status" value="2"/>
</dbReference>
<dbReference type="Pfam" id="PF03033">
    <property type="entry name" value="Glyco_transf_28"/>
    <property type="match status" value="1"/>
</dbReference>
<dbReference type="HAMAP" id="MF_00033">
    <property type="entry name" value="MurG"/>
    <property type="match status" value="1"/>
</dbReference>
<dbReference type="PANTHER" id="PTHR21015">
    <property type="entry name" value="UDP-N-ACETYLGLUCOSAMINE--N-ACETYLMURAMYL-(PENTAPEPTIDE) PYROPHOSPHORYL-UNDECAPRENOL N-ACETYLGLUCOSAMINE TRANSFERASE 1"/>
    <property type="match status" value="1"/>
</dbReference>
<evidence type="ECO:0000256" key="3">
    <source>
        <dbReference type="ARBA" id="ARBA00022676"/>
    </source>
</evidence>
<comment type="pathway">
    <text evidence="10">Cell wall biogenesis; peptidoglycan biosynthesis.</text>
</comment>
<dbReference type="InterPro" id="IPR004276">
    <property type="entry name" value="GlycoTrans_28_N"/>
</dbReference>
<evidence type="ECO:0000256" key="6">
    <source>
        <dbReference type="ARBA" id="ARBA00022984"/>
    </source>
</evidence>
<dbReference type="AlphaFoldDB" id="A0A090WCD3"/>
<evidence type="ECO:0000256" key="4">
    <source>
        <dbReference type="ARBA" id="ARBA00022679"/>
    </source>
</evidence>
<feature type="binding site" evidence="10">
    <location>
        <begin position="13"/>
        <end position="15"/>
    </location>
    <ligand>
        <name>UDP-N-acetyl-alpha-D-glucosamine</name>
        <dbReference type="ChEBI" id="CHEBI:57705"/>
    </ligand>
</feature>
<keyword evidence="7 10" id="KW-0472">Membrane</keyword>
<keyword evidence="9 10" id="KW-0961">Cell wall biogenesis/degradation</keyword>
<evidence type="ECO:0000256" key="9">
    <source>
        <dbReference type="ARBA" id="ARBA00023316"/>
    </source>
</evidence>
<evidence type="ECO:0000259" key="12">
    <source>
        <dbReference type="Pfam" id="PF04101"/>
    </source>
</evidence>
<protein>
    <recommendedName>
        <fullName evidence="10">UDP-N-acetylglucosamine--N-acetylmuramyl-(pentapeptide) pyrophosphoryl-undecaprenol N-acetylglucosamine transferase</fullName>
        <ecNumber evidence="10">2.4.1.227</ecNumber>
    </recommendedName>
    <alternativeName>
        <fullName evidence="10">Undecaprenyl-PP-MurNAc-pentapeptide-UDPGlcNAc GlcNAc transferase</fullName>
    </alternativeName>
</protein>
<feature type="binding site" evidence="10">
    <location>
        <position position="200"/>
    </location>
    <ligand>
        <name>UDP-N-acetyl-alpha-D-glucosamine</name>
        <dbReference type="ChEBI" id="CHEBI:57705"/>
    </ligand>
</feature>
<keyword evidence="4 10" id="KW-0808">Transferase</keyword>
<evidence type="ECO:0000256" key="1">
    <source>
        <dbReference type="ARBA" id="ARBA00022475"/>
    </source>
</evidence>
<evidence type="ECO:0000256" key="7">
    <source>
        <dbReference type="ARBA" id="ARBA00023136"/>
    </source>
</evidence>
<dbReference type="GO" id="GO:0009252">
    <property type="term" value="P:peptidoglycan biosynthetic process"/>
    <property type="evidence" value="ECO:0007669"/>
    <property type="project" value="UniProtKB-UniRule"/>
</dbReference>
<dbReference type="InterPro" id="IPR006009">
    <property type="entry name" value="GlcNAc_MurG"/>
</dbReference>
<dbReference type="EMBL" id="BBNT01000002">
    <property type="protein sequence ID" value="GAL74665.1"/>
    <property type="molecule type" value="Genomic_DNA"/>
</dbReference>
<feature type="binding site" evidence="10">
    <location>
        <position position="168"/>
    </location>
    <ligand>
        <name>UDP-N-acetyl-alpha-D-glucosamine</name>
        <dbReference type="ChEBI" id="CHEBI:57705"/>
    </ligand>
</feature>
<dbReference type="CDD" id="cd03785">
    <property type="entry name" value="GT28_MurG"/>
    <property type="match status" value="1"/>
</dbReference>
<feature type="binding site" evidence="10">
    <location>
        <position position="127"/>
    </location>
    <ligand>
        <name>UDP-N-acetyl-alpha-D-glucosamine</name>
        <dbReference type="ChEBI" id="CHEBI:57705"/>
    </ligand>
</feature>
<evidence type="ECO:0000313" key="14">
    <source>
        <dbReference type="Proteomes" id="UP000029647"/>
    </source>
</evidence>
<feature type="binding site" evidence="10">
    <location>
        <position position="294"/>
    </location>
    <ligand>
        <name>UDP-N-acetyl-alpha-D-glucosamine</name>
        <dbReference type="ChEBI" id="CHEBI:57705"/>
    </ligand>
</feature>
<comment type="subcellular location">
    <subcellularLocation>
        <location evidence="10">Cell membrane</location>
        <topology evidence="10">Peripheral membrane protein</topology>
        <orientation evidence="10">Cytoplasmic side</orientation>
    </subcellularLocation>
</comment>
<evidence type="ECO:0000256" key="5">
    <source>
        <dbReference type="ARBA" id="ARBA00022960"/>
    </source>
</evidence>
<evidence type="ECO:0000256" key="8">
    <source>
        <dbReference type="ARBA" id="ARBA00023306"/>
    </source>
</evidence>
<evidence type="ECO:0000259" key="11">
    <source>
        <dbReference type="Pfam" id="PF03033"/>
    </source>
</evidence>
<comment type="caution">
    <text evidence="13">The sequence shown here is derived from an EMBL/GenBank/DDBJ whole genome shotgun (WGS) entry which is preliminary data.</text>
</comment>
<dbReference type="GO" id="GO:0050511">
    <property type="term" value="F:undecaprenyldiphospho-muramoylpentapeptide beta-N-acetylglucosaminyltransferase activity"/>
    <property type="evidence" value="ECO:0007669"/>
    <property type="project" value="UniProtKB-UniRule"/>
</dbReference>
<name>A0A090WCD3_NONUL</name>
<comment type="caution">
    <text evidence="10">Lacks conserved residue(s) required for the propagation of feature annotation.</text>
</comment>
<feature type="domain" description="Glycosyl transferase family 28 C-terminal" evidence="12">
    <location>
        <begin position="193"/>
        <end position="316"/>
    </location>
</feature>
<keyword evidence="2 10" id="KW-0132">Cell division</keyword>
<keyword evidence="5 10" id="KW-0133">Cell shape</keyword>
<keyword evidence="8 10" id="KW-0131">Cell cycle</keyword>
<dbReference type="GO" id="GO:0005975">
    <property type="term" value="P:carbohydrate metabolic process"/>
    <property type="evidence" value="ECO:0007669"/>
    <property type="project" value="InterPro"/>
</dbReference>
<evidence type="ECO:0000256" key="2">
    <source>
        <dbReference type="ARBA" id="ARBA00022618"/>
    </source>
</evidence>
<dbReference type="EC" id="2.4.1.227" evidence="10"/>
<evidence type="ECO:0000313" key="13">
    <source>
        <dbReference type="EMBL" id="GAL74665.1"/>
    </source>
</evidence>
<organism evidence="13 14">
    <name type="scientific">Nonlabens ulvanivorans</name>
    <name type="common">Persicivirga ulvanivorans</name>
    <dbReference type="NCBI Taxonomy" id="906888"/>
    <lineage>
        <taxon>Bacteria</taxon>
        <taxon>Pseudomonadati</taxon>
        <taxon>Bacteroidota</taxon>
        <taxon>Flavobacteriia</taxon>
        <taxon>Flavobacteriales</taxon>
        <taxon>Flavobacteriaceae</taxon>
        <taxon>Nonlabens</taxon>
    </lineage>
</organism>
<comment type="catalytic activity">
    <reaction evidence="10">
        <text>di-trans,octa-cis-undecaprenyl diphospho-N-acetyl-alpha-D-muramoyl-L-alanyl-D-glutamyl-meso-2,6-diaminopimeloyl-D-alanyl-D-alanine + UDP-N-acetyl-alpha-D-glucosamine = di-trans,octa-cis-undecaprenyl diphospho-[N-acetyl-alpha-D-glucosaminyl-(1-&gt;4)]-N-acetyl-alpha-D-muramoyl-L-alanyl-D-glutamyl-meso-2,6-diaminopimeloyl-D-alanyl-D-alanine + UDP + H(+)</text>
        <dbReference type="Rhea" id="RHEA:31227"/>
        <dbReference type="ChEBI" id="CHEBI:15378"/>
        <dbReference type="ChEBI" id="CHEBI:57705"/>
        <dbReference type="ChEBI" id="CHEBI:58223"/>
        <dbReference type="ChEBI" id="CHEBI:61387"/>
        <dbReference type="ChEBI" id="CHEBI:61388"/>
        <dbReference type="EC" id="2.4.1.227"/>
    </reaction>
</comment>